<organism evidence="1 2">
    <name type="scientific">Sulfitobacter noctilucicola</name>
    <dbReference type="NCBI Taxonomy" id="1342301"/>
    <lineage>
        <taxon>Bacteria</taxon>
        <taxon>Pseudomonadati</taxon>
        <taxon>Pseudomonadota</taxon>
        <taxon>Alphaproteobacteria</taxon>
        <taxon>Rhodobacterales</taxon>
        <taxon>Roseobacteraceae</taxon>
        <taxon>Sulfitobacter</taxon>
    </lineage>
</organism>
<dbReference type="RefSeq" id="WP_260168331.1">
    <property type="nucleotide sequence ID" value="NZ_JACIFU010000002.1"/>
</dbReference>
<gene>
    <name evidence="1" type="ORF">GGR93_001964</name>
</gene>
<sequence length="43" mass="4618">MKQLLIAGVFLSFLAGCTEPEPVAAPEPEPEDKIVPLSIKLPE</sequence>
<comment type="caution">
    <text evidence="1">The sequence shown here is derived from an EMBL/GenBank/DDBJ whole genome shotgun (WGS) entry which is preliminary data.</text>
</comment>
<evidence type="ECO:0000313" key="1">
    <source>
        <dbReference type="EMBL" id="MBB4174191.1"/>
    </source>
</evidence>
<protein>
    <recommendedName>
        <fullName evidence="3">Lipoprotein</fullName>
    </recommendedName>
</protein>
<accession>A0A7W6M844</accession>
<dbReference type="AlphaFoldDB" id="A0A7W6M844"/>
<name>A0A7W6M844_9RHOB</name>
<keyword evidence="2" id="KW-1185">Reference proteome</keyword>
<dbReference type="Proteomes" id="UP000565745">
    <property type="component" value="Unassembled WGS sequence"/>
</dbReference>
<evidence type="ECO:0008006" key="3">
    <source>
        <dbReference type="Google" id="ProtNLM"/>
    </source>
</evidence>
<evidence type="ECO:0000313" key="2">
    <source>
        <dbReference type="Proteomes" id="UP000565745"/>
    </source>
</evidence>
<proteinExistence type="predicted"/>
<reference evidence="1 2" key="1">
    <citation type="submission" date="2020-08" db="EMBL/GenBank/DDBJ databases">
        <title>Genomic Encyclopedia of Type Strains, Phase IV (KMG-IV): sequencing the most valuable type-strain genomes for metagenomic binning, comparative biology and taxonomic classification.</title>
        <authorList>
            <person name="Goeker M."/>
        </authorList>
    </citation>
    <scope>NUCLEOTIDE SEQUENCE [LARGE SCALE GENOMIC DNA]</scope>
    <source>
        <strain evidence="1 2">DSM 101015</strain>
    </source>
</reference>
<dbReference type="PROSITE" id="PS51257">
    <property type="entry name" value="PROKAR_LIPOPROTEIN"/>
    <property type="match status" value="1"/>
</dbReference>
<dbReference type="EMBL" id="JACIFU010000002">
    <property type="protein sequence ID" value="MBB4174191.1"/>
    <property type="molecule type" value="Genomic_DNA"/>
</dbReference>